<evidence type="ECO:0000313" key="3">
    <source>
        <dbReference type="Proteomes" id="UP000037442"/>
    </source>
</evidence>
<keyword evidence="1" id="KW-0175">Coiled coil</keyword>
<name>A0A0L7MBR0_COMTE</name>
<comment type="caution">
    <text evidence="2">The sequence shown here is derived from an EMBL/GenBank/DDBJ whole genome shotgun (WGS) entry which is preliminary data.</text>
</comment>
<gene>
    <name evidence="2" type="ORF">GL58_19200</name>
</gene>
<proteinExistence type="predicted"/>
<sequence length="141" mass="16643">MKAIERISLGFPENEKLKKLKDINKLKLNFTNVALEAGRSRTLIAMDDTKYSDIREIILRGEKYRIKAESTTDVIQRLRDEVKELEKKILKIREAQARDFYALNDAINDARRWRDAYRRLKSERMDDGKVKVLSTNNTNRQ</sequence>
<dbReference type="PATRIC" id="fig|285.49.peg.3970"/>
<dbReference type="Proteomes" id="UP000037442">
    <property type="component" value="Unassembled WGS sequence"/>
</dbReference>
<dbReference type="EMBL" id="JNVD01000030">
    <property type="protein sequence ID" value="KOC19332.1"/>
    <property type="molecule type" value="Genomic_DNA"/>
</dbReference>
<protein>
    <submittedName>
        <fullName evidence="2">Uncharacterized protein</fullName>
    </submittedName>
</protein>
<accession>A0A0L7MBR0</accession>
<feature type="coiled-coil region" evidence="1">
    <location>
        <begin position="68"/>
        <end position="123"/>
    </location>
</feature>
<organism evidence="2 3">
    <name type="scientific">Comamonas testosteroni</name>
    <name type="common">Pseudomonas testosteroni</name>
    <dbReference type="NCBI Taxonomy" id="285"/>
    <lineage>
        <taxon>Bacteria</taxon>
        <taxon>Pseudomonadati</taxon>
        <taxon>Pseudomonadota</taxon>
        <taxon>Betaproteobacteria</taxon>
        <taxon>Burkholderiales</taxon>
        <taxon>Comamonadaceae</taxon>
        <taxon>Comamonas</taxon>
    </lineage>
</organism>
<reference evidence="3" key="1">
    <citation type="submission" date="2014-06" db="EMBL/GenBank/DDBJ databases">
        <title>Draft genome sequence of C. testosteroni WDL7.</title>
        <authorList>
            <person name="Wu Y."/>
            <person name="Seshan H."/>
            <person name="Arumugam K."/>
        </authorList>
    </citation>
    <scope>NUCLEOTIDE SEQUENCE [LARGE SCALE GENOMIC DNA]</scope>
    <source>
        <strain evidence="3">WDL7</strain>
    </source>
</reference>
<evidence type="ECO:0000313" key="2">
    <source>
        <dbReference type="EMBL" id="KOC19332.1"/>
    </source>
</evidence>
<evidence type="ECO:0000256" key="1">
    <source>
        <dbReference type="SAM" id="Coils"/>
    </source>
</evidence>
<dbReference type="AlphaFoldDB" id="A0A0L7MBR0"/>